<reference evidence="2 3" key="1">
    <citation type="submission" date="2017-02" db="EMBL/GenBank/DDBJ databases">
        <title>The new phylogeny of genus Mycobacterium.</title>
        <authorList>
            <person name="Tortoli E."/>
            <person name="Trovato A."/>
            <person name="Cirillo D.M."/>
        </authorList>
    </citation>
    <scope>NUCLEOTIDE SEQUENCE [LARGE SCALE GENOMIC DNA]</scope>
    <source>
        <strain evidence="2 3">DSM 45093</strain>
    </source>
</reference>
<evidence type="ECO:0000313" key="3">
    <source>
        <dbReference type="Proteomes" id="UP000192713"/>
    </source>
</evidence>
<dbReference type="InterPro" id="IPR007969">
    <property type="entry name" value="DUF732"/>
</dbReference>
<dbReference type="AlphaFoldDB" id="A0A1X0DXW6"/>
<dbReference type="Pfam" id="PF05305">
    <property type="entry name" value="DUF732"/>
    <property type="match status" value="1"/>
</dbReference>
<accession>A0A1X0DXW6</accession>
<evidence type="ECO:0000259" key="1">
    <source>
        <dbReference type="Pfam" id="PF05305"/>
    </source>
</evidence>
<dbReference type="Proteomes" id="UP000192713">
    <property type="component" value="Unassembled WGS sequence"/>
</dbReference>
<gene>
    <name evidence="2" type="ORF">BST28_18840</name>
</gene>
<sequence length="89" mass="9173">MAVGTAGVASADERSYLDALAAHGMTYGTGFLRPVGIASPAEAVRAGHDICANIKYSGDPRAGFNVVTNASVPDYMIESAQRELCPGTL</sequence>
<dbReference type="EMBL" id="MVHU01000035">
    <property type="protein sequence ID" value="ORA77177.1"/>
    <property type="molecule type" value="Genomic_DNA"/>
</dbReference>
<protein>
    <recommendedName>
        <fullName evidence="1">DUF732 domain-containing protein</fullName>
    </recommendedName>
</protein>
<proteinExistence type="predicted"/>
<comment type="caution">
    <text evidence="2">The sequence shown here is derived from an EMBL/GenBank/DDBJ whole genome shotgun (WGS) entry which is preliminary data.</text>
</comment>
<evidence type="ECO:0000313" key="2">
    <source>
        <dbReference type="EMBL" id="ORA77177.1"/>
    </source>
</evidence>
<organism evidence="2 3">
    <name type="scientific">Mycolicibacter kumamotonensis</name>
    <dbReference type="NCBI Taxonomy" id="354243"/>
    <lineage>
        <taxon>Bacteria</taxon>
        <taxon>Bacillati</taxon>
        <taxon>Actinomycetota</taxon>
        <taxon>Actinomycetes</taxon>
        <taxon>Mycobacteriales</taxon>
        <taxon>Mycobacteriaceae</taxon>
        <taxon>Mycolicibacter</taxon>
    </lineage>
</organism>
<name>A0A1X0DXW6_9MYCO</name>
<feature type="domain" description="DUF732" evidence="1">
    <location>
        <begin position="12"/>
        <end position="86"/>
    </location>
</feature>